<accession>A0A9C6WZD8</accession>
<feature type="transmembrane region" description="Helical" evidence="1">
    <location>
        <begin position="102"/>
        <end position="121"/>
    </location>
</feature>
<feature type="transmembrane region" description="Helical" evidence="1">
    <location>
        <begin position="243"/>
        <end position="267"/>
    </location>
</feature>
<evidence type="ECO:0000313" key="3">
    <source>
        <dbReference type="RefSeq" id="XP_052122898.1"/>
    </source>
</evidence>
<keyword evidence="1" id="KW-1133">Transmembrane helix</keyword>
<organism evidence="2 3">
    <name type="scientific">Frankliniella occidentalis</name>
    <name type="common">Western flower thrips</name>
    <name type="synonym">Euthrips occidentalis</name>
    <dbReference type="NCBI Taxonomy" id="133901"/>
    <lineage>
        <taxon>Eukaryota</taxon>
        <taxon>Metazoa</taxon>
        <taxon>Ecdysozoa</taxon>
        <taxon>Arthropoda</taxon>
        <taxon>Hexapoda</taxon>
        <taxon>Insecta</taxon>
        <taxon>Pterygota</taxon>
        <taxon>Neoptera</taxon>
        <taxon>Paraneoptera</taxon>
        <taxon>Thysanoptera</taxon>
        <taxon>Terebrantia</taxon>
        <taxon>Thripoidea</taxon>
        <taxon>Thripidae</taxon>
        <taxon>Frankliniella</taxon>
    </lineage>
</organism>
<feature type="transmembrane region" description="Helical" evidence="1">
    <location>
        <begin position="311"/>
        <end position="333"/>
    </location>
</feature>
<reference evidence="3" key="1">
    <citation type="submission" date="2025-08" db="UniProtKB">
        <authorList>
            <consortium name="RefSeq"/>
        </authorList>
    </citation>
    <scope>IDENTIFICATION</scope>
    <source>
        <tissue evidence="3">Whole organism</tissue>
    </source>
</reference>
<keyword evidence="2" id="KW-1185">Reference proteome</keyword>
<dbReference type="AlphaFoldDB" id="A0A9C6WZD8"/>
<dbReference type="GeneID" id="113216783"/>
<name>A0A9C6WZD8_FRAOC</name>
<proteinExistence type="predicted"/>
<evidence type="ECO:0000313" key="2">
    <source>
        <dbReference type="Proteomes" id="UP000504606"/>
    </source>
</evidence>
<protein>
    <submittedName>
        <fullName evidence="3">Uncharacterized protein LOC113216783 isoform X2</fullName>
    </submittedName>
</protein>
<dbReference type="Proteomes" id="UP000504606">
    <property type="component" value="Unplaced"/>
</dbReference>
<gene>
    <name evidence="3" type="primary">LOC113216783</name>
</gene>
<keyword evidence="1" id="KW-0812">Transmembrane</keyword>
<feature type="transmembrane region" description="Helical" evidence="1">
    <location>
        <begin position="196"/>
        <end position="219"/>
    </location>
</feature>
<sequence length="467" mass="52546">MDDADVLGGRWALVALSGRVIHQPRYFAGEIKNARQSVDTKPKAKAEPQKQGGEETRTDSLYPFVRSSPLAVVVLGLACIGQVPVSFHRCYEPLLSVRRSSLVYNVLIFCIFGVSYAFVLIDQSVTVFSPSTNWDARLYCLQGLLALLPGSVSPWVWACASSFRKMLWGFAEYEESFLSVTNRSLRDRWTNGVRNLRLHVTMLFLFGGVGCIAGPYFAITERTKAIFSTYNVTSDDPYGNTYYYVPAAFLSLVSSSLFFLFTIAYFLQLRETAIALSEHIDQLRPGDTAGVRRAQKLWVSLRALFNDRPSFYLLDVFFMSQLFAMLLLSVSLWYDLSSAKMLVSASTQVIWMFVLSFQAYRMSDLAHGAVSAMHGPVTAALDRLSMDARDEHFHRAFPAGSLVAKRFREHRPTSLHFHRLPNCHVSHHPHAVSHGCVSTVKLGQTGNRQHKEGYRHGILRKPHCGYC</sequence>
<dbReference type="RefSeq" id="XP_052122898.1">
    <property type="nucleotide sequence ID" value="XM_052266938.1"/>
</dbReference>
<evidence type="ECO:0000256" key="1">
    <source>
        <dbReference type="SAM" id="Phobius"/>
    </source>
</evidence>
<feature type="transmembrane region" description="Helical" evidence="1">
    <location>
        <begin position="141"/>
        <end position="160"/>
    </location>
</feature>
<feature type="transmembrane region" description="Helical" evidence="1">
    <location>
        <begin position="70"/>
        <end position="90"/>
    </location>
</feature>
<keyword evidence="1" id="KW-0472">Membrane</keyword>